<dbReference type="EC" id="2.7.1.39" evidence="8"/>
<evidence type="ECO:0000256" key="6">
    <source>
        <dbReference type="ARBA" id="ARBA00022840"/>
    </source>
</evidence>
<dbReference type="UniPathway" id="UPA00050">
    <property type="reaction ID" value="UER00064"/>
</dbReference>
<dbReference type="OrthoDB" id="9777460at2"/>
<accession>A0A4Q7ZCS7</accession>
<dbReference type="Gene3D" id="3.30.200.20">
    <property type="entry name" value="Phosphorylase Kinase, domain 1"/>
    <property type="match status" value="1"/>
</dbReference>
<protein>
    <recommendedName>
        <fullName evidence="8">Homoserine kinase</fullName>
        <shortName evidence="8">HK</shortName>
        <shortName evidence="8">HSK</shortName>
        <ecNumber evidence="8">2.7.1.39</ecNumber>
    </recommendedName>
</protein>
<comment type="catalytic activity">
    <reaction evidence="8">
        <text>L-homoserine + ATP = O-phospho-L-homoserine + ADP + H(+)</text>
        <dbReference type="Rhea" id="RHEA:13985"/>
        <dbReference type="ChEBI" id="CHEBI:15378"/>
        <dbReference type="ChEBI" id="CHEBI:30616"/>
        <dbReference type="ChEBI" id="CHEBI:57476"/>
        <dbReference type="ChEBI" id="CHEBI:57590"/>
        <dbReference type="ChEBI" id="CHEBI:456216"/>
        <dbReference type="EC" id="2.7.1.39"/>
    </reaction>
</comment>
<evidence type="ECO:0000313" key="10">
    <source>
        <dbReference type="EMBL" id="RZU47951.1"/>
    </source>
</evidence>
<dbReference type="GO" id="GO:0004413">
    <property type="term" value="F:homoserine kinase activity"/>
    <property type="evidence" value="ECO:0007669"/>
    <property type="project" value="UniProtKB-UniRule"/>
</dbReference>
<dbReference type="InterPro" id="IPR005280">
    <property type="entry name" value="Homoserine_kinase_II"/>
</dbReference>
<proteinExistence type="inferred from homology"/>
<evidence type="ECO:0000256" key="8">
    <source>
        <dbReference type="HAMAP-Rule" id="MF_00301"/>
    </source>
</evidence>
<dbReference type="EMBL" id="SHKX01000010">
    <property type="protein sequence ID" value="RZU47951.1"/>
    <property type="molecule type" value="Genomic_DNA"/>
</dbReference>
<dbReference type="Proteomes" id="UP000292423">
    <property type="component" value="Unassembled WGS sequence"/>
</dbReference>
<keyword evidence="3 8" id="KW-0791">Threonine biosynthesis</keyword>
<dbReference type="CDD" id="cd05153">
    <property type="entry name" value="HomoserineK_II"/>
    <property type="match status" value="1"/>
</dbReference>
<comment type="similarity">
    <text evidence="7 8">Belongs to the pseudomonas-type ThrB family.</text>
</comment>
<evidence type="ECO:0000259" key="9">
    <source>
        <dbReference type="Pfam" id="PF01636"/>
    </source>
</evidence>
<keyword evidence="11" id="KW-1185">Reference proteome</keyword>
<organism evidence="10 11">
    <name type="scientific">Fluviicoccus keumensis</name>
    <dbReference type="NCBI Taxonomy" id="1435465"/>
    <lineage>
        <taxon>Bacteria</taxon>
        <taxon>Pseudomonadati</taxon>
        <taxon>Pseudomonadota</taxon>
        <taxon>Gammaproteobacteria</taxon>
        <taxon>Moraxellales</taxon>
        <taxon>Moraxellaceae</taxon>
        <taxon>Fluviicoccus</taxon>
    </lineage>
</organism>
<keyword evidence="4 8" id="KW-0547">Nucleotide-binding</keyword>
<dbReference type="GO" id="GO:0005524">
    <property type="term" value="F:ATP binding"/>
    <property type="evidence" value="ECO:0007669"/>
    <property type="project" value="UniProtKB-KW"/>
</dbReference>
<reference evidence="10 11" key="1">
    <citation type="submission" date="2019-02" db="EMBL/GenBank/DDBJ databases">
        <title>Genomic Encyclopedia of Type Strains, Phase IV (KMG-IV): sequencing the most valuable type-strain genomes for metagenomic binning, comparative biology and taxonomic classification.</title>
        <authorList>
            <person name="Goeker M."/>
        </authorList>
    </citation>
    <scope>NUCLEOTIDE SEQUENCE [LARGE SCALE GENOMIC DNA]</scope>
    <source>
        <strain evidence="10 11">DSM 105135</strain>
    </source>
</reference>
<comment type="caution">
    <text evidence="10">The sequence shown here is derived from an EMBL/GenBank/DDBJ whole genome shotgun (WGS) entry which is preliminary data.</text>
</comment>
<evidence type="ECO:0000256" key="1">
    <source>
        <dbReference type="ARBA" id="ARBA00022605"/>
    </source>
</evidence>
<dbReference type="HAMAP" id="MF_00301">
    <property type="entry name" value="Homoser_kinase_2"/>
    <property type="match status" value="1"/>
</dbReference>
<dbReference type="InterPro" id="IPR050249">
    <property type="entry name" value="Pseudomonas-type_ThrB"/>
</dbReference>
<evidence type="ECO:0000313" key="11">
    <source>
        <dbReference type="Proteomes" id="UP000292423"/>
    </source>
</evidence>
<dbReference type="AlphaFoldDB" id="A0A4Q7ZCS7"/>
<dbReference type="RefSeq" id="WP_130411157.1">
    <property type="nucleotide sequence ID" value="NZ_SHKX01000010.1"/>
</dbReference>
<dbReference type="InterPro" id="IPR011009">
    <property type="entry name" value="Kinase-like_dom_sf"/>
</dbReference>
<keyword evidence="1 8" id="KW-0028">Amino-acid biosynthesis</keyword>
<name>A0A4Q7ZCS7_9GAMM</name>
<comment type="pathway">
    <text evidence="8">Amino-acid biosynthesis; L-threonine biosynthesis; L-threonine from L-aspartate: step 4/5.</text>
</comment>
<dbReference type="PANTHER" id="PTHR21064:SF6">
    <property type="entry name" value="AMINOGLYCOSIDE PHOSPHOTRANSFERASE DOMAIN-CONTAINING PROTEIN"/>
    <property type="match status" value="1"/>
</dbReference>
<dbReference type="Pfam" id="PF01636">
    <property type="entry name" value="APH"/>
    <property type="match status" value="1"/>
</dbReference>
<dbReference type="PANTHER" id="PTHR21064">
    <property type="entry name" value="AMINOGLYCOSIDE PHOSPHOTRANSFERASE DOMAIN-CONTAINING PROTEIN-RELATED"/>
    <property type="match status" value="1"/>
</dbReference>
<sequence>MSVYTELSLDEIRAFAADHYGLAVTGCEPIASGIENTNYFVRGDDGREFVLTLFEELNAAEAAFLPPLLQHLHRQGVPVAGPLTAKDGRSLLTLRDKPVQLAPRILGGHPSPVSTAHCAAIGEALAKLHLALEEYPLHRDNAHGQEWWEAEANKARKAMNKTDQLLLETILEDFEETVEDYEDLPMGLIHGDLFRDNTLFEGDELRAILDFSEAGEDYWLLDIAITINDFCSAWPSVKLDQDLYHAFLRAYNNLRPLTADEQEALPAFLGMAATRFWLSRLSVAARNAAEGRSGEAVTQKDPNEMKRMVAARMMGE</sequence>
<evidence type="ECO:0000256" key="2">
    <source>
        <dbReference type="ARBA" id="ARBA00022679"/>
    </source>
</evidence>
<dbReference type="InterPro" id="IPR002575">
    <property type="entry name" value="Aminoglycoside_PTrfase"/>
</dbReference>
<dbReference type="Gene3D" id="3.90.1200.10">
    <property type="match status" value="1"/>
</dbReference>
<keyword evidence="6 8" id="KW-0067">ATP-binding</keyword>
<gene>
    <name evidence="8" type="primary">thrB</name>
    <name evidence="10" type="ORF">EV700_0920</name>
</gene>
<evidence type="ECO:0000256" key="5">
    <source>
        <dbReference type="ARBA" id="ARBA00022777"/>
    </source>
</evidence>
<evidence type="ECO:0000256" key="3">
    <source>
        <dbReference type="ARBA" id="ARBA00022697"/>
    </source>
</evidence>
<dbReference type="GO" id="GO:0009088">
    <property type="term" value="P:threonine biosynthetic process"/>
    <property type="evidence" value="ECO:0007669"/>
    <property type="project" value="UniProtKB-UniRule"/>
</dbReference>
<evidence type="ECO:0000256" key="4">
    <source>
        <dbReference type="ARBA" id="ARBA00022741"/>
    </source>
</evidence>
<dbReference type="NCBIfam" id="NF003558">
    <property type="entry name" value="PRK05231.1"/>
    <property type="match status" value="1"/>
</dbReference>
<dbReference type="SUPFAM" id="SSF56112">
    <property type="entry name" value="Protein kinase-like (PK-like)"/>
    <property type="match status" value="1"/>
</dbReference>
<keyword evidence="2 8" id="KW-0808">Transferase</keyword>
<keyword evidence="5 8" id="KW-0418">Kinase</keyword>
<feature type="domain" description="Aminoglycoside phosphotransferase" evidence="9">
    <location>
        <begin position="27"/>
        <end position="256"/>
    </location>
</feature>
<evidence type="ECO:0000256" key="7">
    <source>
        <dbReference type="ARBA" id="ARBA00038240"/>
    </source>
</evidence>